<dbReference type="Proteomes" id="UP000268844">
    <property type="component" value="Unassembled WGS sequence"/>
</dbReference>
<evidence type="ECO:0000256" key="2">
    <source>
        <dbReference type="ARBA" id="ARBA00007524"/>
    </source>
</evidence>
<dbReference type="Gene3D" id="1.20.1260.100">
    <property type="entry name" value="TspO/MBR protein"/>
    <property type="match status" value="1"/>
</dbReference>
<dbReference type="GO" id="GO:0016020">
    <property type="term" value="C:membrane"/>
    <property type="evidence" value="ECO:0007669"/>
    <property type="project" value="UniProtKB-SubCell"/>
</dbReference>
<proteinExistence type="inferred from homology"/>
<evidence type="ECO:0000256" key="5">
    <source>
        <dbReference type="ARBA" id="ARBA00023136"/>
    </source>
</evidence>
<keyword evidence="5 6" id="KW-0472">Membrane</keyword>
<keyword evidence="4 6" id="KW-1133">Transmembrane helix</keyword>
<keyword evidence="3 6" id="KW-0812">Transmembrane</keyword>
<dbReference type="AlphaFoldDB" id="A0A447IAG6"/>
<evidence type="ECO:0000256" key="4">
    <source>
        <dbReference type="ARBA" id="ARBA00022989"/>
    </source>
</evidence>
<feature type="transmembrane region" description="Helical" evidence="6">
    <location>
        <begin position="147"/>
        <end position="170"/>
    </location>
</feature>
<evidence type="ECO:0000256" key="6">
    <source>
        <dbReference type="SAM" id="Phobius"/>
    </source>
</evidence>
<dbReference type="OrthoDB" id="7949050at2"/>
<protein>
    <submittedName>
        <fullName evidence="7">Uncharacterized protein</fullName>
    </submittedName>
</protein>
<dbReference type="InterPro" id="IPR038330">
    <property type="entry name" value="TspO/MBR-related_sf"/>
</dbReference>
<dbReference type="Pfam" id="PF03073">
    <property type="entry name" value="TspO_MBR"/>
    <property type="match status" value="1"/>
</dbReference>
<evidence type="ECO:0000256" key="1">
    <source>
        <dbReference type="ARBA" id="ARBA00004141"/>
    </source>
</evidence>
<keyword evidence="8" id="KW-1185">Reference proteome</keyword>
<comment type="subcellular location">
    <subcellularLocation>
        <location evidence="1">Membrane</location>
        <topology evidence="1">Multi-pass membrane protein</topology>
    </subcellularLocation>
</comment>
<feature type="transmembrane region" description="Helical" evidence="6">
    <location>
        <begin position="118"/>
        <end position="135"/>
    </location>
</feature>
<organism evidence="7 8">
    <name type="scientific">Devosia equisanguinis</name>
    <dbReference type="NCBI Taxonomy" id="2490941"/>
    <lineage>
        <taxon>Bacteria</taxon>
        <taxon>Pseudomonadati</taxon>
        <taxon>Pseudomonadota</taxon>
        <taxon>Alphaproteobacteria</taxon>
        <taxon>Hyphomicrobiales</taxon>
        <taxon>Devosiaceae</taxon>
        <taxon>Devosia</taxon>
    </lineage>
</organism>
<evidence type="ECO:0000256" key="3">
    <source>
        <dbReference type="ARBA" id="ARBA00022692"/>
    </source>
</evidence>
<dbReference type="EMBL" id="UZWD01000022">
    <property type="protein sequence ID" value="VDS04377.1"/>
    <property type="molecule type" value="Genomic_DNA"/>
</dbReference>
<feature type="transmembrane region" description="Helical" evidence="6">
    <location>
        <begin position="66"/>
        <end position="87"/>
    </location>
</feature>
<dbReference type="InterPro" id="IPR004307">
    <property type="entry name" value="TspO_MBR"/>
</dbReference>
<evidence type="ECO:0000313" key="8">
    <source>
        <dbReference type="Proteomes" id="UP000268844"/>
    </source>
</evidence>
<feature type="transmembrane region" description="Helical" evidence="6">
    <location>
        <begin position="94"/>
        <end position="112"/>
    </location>
</feature>
<feature type="transmembrane region" description="Helical" evidence="6">
    <location>
        <begin position="24"/>
        <end position="46"/>
    </location>
</feature>
<dbReference type="RefSeq" id="WP_126149953.1">
    <property type="nucleotide sequence ID" value="NZ_JBHTMH010000003.1"/>
</dbReference>
<gene>
    <name evidence="7" type="ORF">DEVEQU_01512</name>
</gene>
<sequence>MATNSAVLLPQSTRPQAVSANARYRAAFGLLIAAGLPLGLFGLANLAAEAVGLMPLFFAPFGLPGWLGAVAHLAMLPLLGAAGWIATRKGDISLHLWLGALMAGVIAVPFITAPLDSLQMSIVSVVLFLLALATIQRVGKASRTAGWLLVPVLGWLGLSAALGMVLAAAWTPPFALTQGMDNAPPAAG</sequence>
<comment type="similarity">
    <text evidence="2">Belongs to the TspO/BZRP family.</text>
</comment>
<evidence type="ECO:0000313" key="7">
    <source>
        <dbReference type="EMBL" id="VDS04377.1"/>
    </source>
</evidence>
<accession>A0A447IAG6</accession>
<reference evidence="7 8" key="1">
    <citation type="submission" date="2018-12" db="EMBL/GenBank/DDBJ databases">
        <authorList>
            <person name="Criscuolo A."/>
        </authorList>
    </citation>
    <scope>NUCLEOTIDE SEQUENCE [LARGE SCALE GENOMIC DNA]</scope>
    <source>
        <strain evidence="7">ACIP1116281</strain>
    </source>
</reference>
<name>A0A447IAG6_9HYPH</name>